<comment type="similarity">
    <text evidence="1 5">Belongs to the cytochrome P450 family.</text>
</comment>
<keyword evidence="5" id="KW-0503">Monooxygenase</keyword>
<accession>A0AAP0NQ73</accession>
<gene>
    <name evidence="6" type="ORF">Syun_022020</name>
</gene>
<dbReference type="GO" id="GO:0004497">
    <property type="term" value="F:monooxygenase activity"/>
    <property type="evidence" value="ECO:0007669"/>
    <property type="project" value="UniProtKB-KW"/>
</dbReference>
<keyword evidence="3 4" id="KW-0408">Iron</keyword>
<dbReference type="PANTHER" id="PTHR47955:SF15">
    <property type="entry name" value="CYTOCHROME P450 71A2-LIKE"/>
    <property type="match status" value="1"/>
</dbReference>
<dbReference type="GO" id="GO:0044550">
    <property type="term" value="P:secondary metabolite biosynthetic process"/>
    <property type="evidence" value="ECO:0007669"/>
    <property type="project" value="UniProtKB-ARBA"/>
</dbReference>
<feature type="binding site" description="axial binding residue" evidence="4">
    <location>
        <position position="451"/>
    </location>
    <ligand>
        <name>heme</name>
        <dbReference type="ChEBI" id="CHEBI:30413"/>
    </ligand>
    <ligandPart>
        <name>Fe</name>
        <dbReference type="ChEBI" id="CHEBI:18248"/>
    </ligandPart>
</feature>
<evidence type="ECO:0000256" key="2">
    <source>
        <dbReference type="ARBA" id="ARBA00022723"/>
    </source>
</evidence>
<evidence type="ECO:0000313" key="7">
    <source>
        <dbReference type="Proteomes" id="UP001420932"/>
    </source>
</evidence>
<organism evidence="6 7">
    <name type="scientific">Stephania yunnanensis</name>
    <dbReference type="NCBI Taxonomy" id="152371"/>
    <lineage>
        <taxon>Eukaryota</taxon>
        <taxon>Viridiplantae</taxon>
        <taxon>Streptophyta</taxon>
        <taxon>Embryophyta</taxon>
        <taxon>Tracheophyta</taxon>
        <taxon>Spermatophyta</taxon>
        <taxon>Magnoliopsida</taxon>
        <taxon>Ranunculales</taxon>
        <taxon>Menispermaceae</taxon>
        <taxon>Menispermoideae</taxon>
        <taxon>Cissampelideae</taxon>
        <taxon>Stephania</taxon>
    </lineage>
</organism>
<evidence type="ECO:0000256" key="5">
    <source>
        <dbReference type="RuleBase" id="RU000461"/>
    </source>
</evidence>
<comment type="cofactor">
    <cofactor evidence="4">
        <name>heme</name>
        <dbReference type="ChEBI" id="CHEBI:30413"/>
    </cofactor>
</comment>
<dbReference type="PANTHER" id="PTHR47955">
    <property type="entry name" value="CYTOCHROME P450 FAMILY 71 PROTEIN"/>
    <property type="match status" value="1"/>
</dbReference>
<dbReference type="Gene3D" id="1.10.630.10">
    <property type="entry name" value="Cytochrome P450"/>
    <property type="match status" value="1"/>
</dbReference>
<dbReference type="SUPFAM" id="SSF48264">
    <property type="entry name" value="Cytochrome P450"/>
    <property type="match status" value="1"/>
</dbReference>
<sequence length="510" mass="58136">MNLTIVLLVLAFLFSLFFLQRWFIKSRRMNKQSNNLLPPSPPTLPLLGNLHQIGELMHHSLRDLSQKHGPVMLLYVGQVPFLVVSSRAMSEEVMKTHDVVFANRPALTAVKILVYDCVDVGFGPCNEKWRQLRKICVMELLSVAMRVKTFKQTREEEVACMVEKISRSASVGAPVNLTEMLMSVFMNILCRCVLGRKYDVERDEGYGYLIRVLTTETPPFVFGDVFPSLGWLDAITGSVRKLKLTASRIDSFLEQIIKEHEQHRKGHDVPDEEKDFVDLMLQVQVEENKRMKNDFTRDNMKALLVDLFFAGSATTSTVPEWAMSEMIKQPKILQKAQEEVRRVVAEKGKKKVEEEDIQEMNYLKCVVKETLRMHPPMPTLLPRQTSEGVKLGGYRIPAKTNVMVNVWAIQRDPDVWSRAEEFIPERFMSASPDFKGNDFEFVPFGAGRRICPGMGFGMAVVESKLANLLYWFDWELPGGAPKEGLDMTEQLGHVASRKTPLNVVAIPHFN</sequence>
<dbReference type="FunFam" id="1.10.630.10:FF:000011">
    <property type="entry name" value="Cytochrome P450 83B1"/>
    <property type="match status" value="1"/>
</dbReference>
<dbReference type="CDD" id="cd11072">
    <property type="entry name" value="CYP71-like"/>
    <property type="match status" value="1"/>
</dbReference>
<evidence type="ECO:0000256" key="1">
    <source>
        <dbReference type="ARBA" id="ARBA00010617"/>
    </source>
</evidence>
<dbReference type="Proteomes" id="UP001420932">
    <property type="component" value="Unassembled WGS sequence"/>
</dbReference>
<dbReference type="Pfam" id="PF00067">
    <property type="entry name" value="p450"/>
    <property type="match status" value="1"/>
</dbReference>
<dbReference type="GO" id="GO:0005506">
    <property type="term" value="F:iron ion binding"/>
    <property type="evidence" value="ECO:0007669"/>
    <property type="project" value="InterPro"/>
</dbReference>
<keyword evidence="4 5" id="KW-0349">Heme</keyword>
<proteinExistence type="inferred from homology"/>
<dbReference type="InterPro" id="IPR001128">
    <property type="entry name" value="Cyt_P450"/>
</dbReference>
<keyword evidence="2 4" id="KW-0479">Metal-binding</keyword>
<dbReference type="PRINTS" id="PR00385">
    <property type="entry name" value="P450"/>
</dbReference>
<dbReference type="PRINTS" id="PR00463">
    <property type="entry name" value="EP450I"/>
</dbReference>
<dbReference type="InterPro" id="IPR017972">
    <property type="entry name" value="Cyt_P450_CS"/>
</dbReference>
<keyword evidence="5" id="KW-0560">Oxidoreductase</keyword>
<dbReference type="AlphaFoldDB" id="A0AAP0NQ73"/>
<dbReference type="EMBL" id="JBBNAF010000009">
    <property type="protein sequence ID" value="KAK9115223.1"/>
    <property type="molecule type" value="Genomic_DNA"/>
</dbReference>
<evidence type="ECO:0000313" key="6">
    <source>
        <dbReference type="EMBL" id="KAK9115223.1"/>
    </source>
</evidence>
<name>A0AAP0NQ73_9MAGN</name>
<dbReference type="GO" id="GO:0016705">
    <property type="term" value="F:oxidoreductase activity, acting on paired donors, with incorporation or reduction of molecular oxygen"/>
    <property type="evidence" value="ECO:0007669"/>
    <property type="project" value="InterPro"/>
</dbReference>
<dbReference type="GO" id="GO:0020037">
    <property type="term" value="F:heme binding"/>
    <property type="evidence" value="ECO:0007669"/>
    <property type="project" value="InterPro"/>
</dbReference>
<evidence type="ECO:0000256" key="3">
    <source>
        <dbReference type="ARBA" id="ARBA00023004"/>
    </source>
</evidence>
<dbReference type="InterPro" id="IPR036396">
    <property type="entry name" value="Cyt_P450_sf"/>
</dbReference>
<protein>
    <recommendedName>
        <fullName evidence="8">Cytochrome P450</fullName>
    </recommendedName>
</protein>
<dbReference type="InterPro" id="IPR002401">
    <property type="entry name" value="Cyt_P450_E_grp-I"/>
</dbReference>
<comment type="caution">
    <text evidence="6">The sequence shown here is derived from an EMBL/GenBank/DDBJ whole genome shotgun (WGS) entry which is preliminary data.</text>
</comment>
<reference evidence="6 7" key="1">
    <citation type="submission" date="2024-01" db="EMBL/GenBank/DDBJ databases">
        <title>Genome assemblies of Stephania.</title>
        <authorList>
            <person name="Yang L."/>
        </authorList>
    </citation>
    <scope>NUCLEOTIDE SEQUENCE [LARGE SCALE GENOMIC DNA]</scope>
    <source>
        <strain evidence="6">YNDBR</strain>
        <tissue evidence="6">Leaf</tissue>
    </source>
</reference>
<dbReference type="PROSITE" id="PS00086">
    <property type="entry name" value="CYTOCHROME_P450"/>
    <property type="match status" value="1"/>
</dbReference>
<keyword evidence="7" id="KW-1185">Reference proteome</keyword>
<evidence type="ECO:0008006" key="8">
    <source>
        <dbReference type="Google" id="ProtNLM"/>
    </source>
</evidence>
<evidence type="ECO:0000256" key="4">
    <source>
        <dbReference type="PIRSR" id="PIRSR602401-1"/>
    </source>
</evidence>